<evidence type="ECO:0000313" key="4">
    <source>
        <dbReference type="EMBL" id="CAB4562152.1"/>
    </source>
</evidence>
<dbReference type="GO" id="GO:0004222">
    <property type="term" value="F:metalloendopeptidase activity"/>
    <property type="evidence" value="ECO:0007669"/>
    <property type="project" value="TreeGrafter"/>
</dbReference>
<dbReference type="InterPro" id="IPR011055">
    <property type="entry name" value="Dup_hybrid_motif"/>
</dbReference>
<accession>A0A6J6DDV6</accession>
<dbReference type="EMBL" id="CAEZTD010000054">
    <property type="protein sequence ID" value="CAB4562152.1"/>
    <property type="molecule type" value="Genomic_DNA"/>
</dbReference>
<keyword evidence="2" id="KW-1133">Transmembrane helix</keyword>
<organism evidence="4">
    <name type="scientific">freshwater metagenome</name>
    <dbReference type="NCBI Taxonomy" id="449393"/>
    <lineage>
        <taxon>unclassified sequences</taxon>
        <taxon>metagenomes</taxon>
        <taxon>ecological metagenomes</taxon>
    </lineage>
</organism>
<feature type="compositionally biased region" description="Polar residues" evidence="1">
    <location>
        <begin position="39"/>
        <end position="48"/>
    </location>
</feature>
<sequence>MSSRDNELGAGAPNALPSRRSLRKTAPQADAPDDVLSELQRQVTQVRSSPGAGTGELRRDRTRLRGATTATTADSAVQSWVDSAPLQSVETTTTGSISLPPVVLPPVTPPPVTENAPVLAPATAQIPVVTVREMGQARGRKPSSAVSRPAKKATNRRGFAARLFTLTAMVFVGLMAVATSIPANALLTAEQVAQMAEQSKNQSLDNIEGQSVVASGSEETVGRDGVSVTQGFQMSMRRTELTYTNNPNSNIQWPFHITVPISDGFGYRVAPCSGCSSDHKGVDFDPGLGSPIMAIADGTVTQVVEQWGGLGYYVIVAHNVNGLVFESWYGHMYQGSITVALGQSVKLGEILGQVGDTGMSTGAHLHLEIHMNGEPVDPYAFLIEHNR</sequence>
<feature type="transmembrane region" description="Helical" evidence="2">
    <location>
        <begin position="159"/>
        <end position="178"/>
    </location>
</feature>
<reference evidence="4" key="1">
    <citation type="submission" date="2020-05" db="EMBL/GenBank/DDBJ databases">
        <authorList>
            <person name="Chiriac C."/>
            <person name="Salcher M."/>
            <person name="Ghai R."/>
            <person name="Kavagutti S V."/>
        </authorList>
    </citation>
    <scope>NUCLEOTIDE SEQUENCE</scope>
</reference>
<name>A0A6J6DDV6_9ZZZZ</name>
<dbReference type="AlphaFoldDB" id="A0A6J6DDV6"/>
<dbReference type="CDD" id="cd12797">
    <property type="entry name" value="M23_peptidase"/>
    <property type="match status" value="1"/>
</dbReference>
<dbReference type="InterPro" id="IPR016047">
    <property type="entry name" value="M23ase_b-sheet_dom"/>
</dbReference>
<dbReference type="PANTHER" id="PTHR21666">
    <property type="entry name" value="PEPTIDASE-RELATED"/>
    <property type="match status" value="1"/>
</dbReference>
<proteinExistence type="predicted"/>
<gene>
    <name evidence="4" type="ORF">UFOPK1591_00805</name>
</gene>
<dbReference type="InterPro" id="IPR050570">
    <property type="entry name" value="Cell_wall_metabolism_enzyme"/>
</dbReference>
<protein>
    <submittedName>
        <fullName evidence="4">Unannotated protein</fullName>
    </submittedName>
</protein>
<feature type="domain" description="M23ase beta-sheet core" evidence="3">
    <location>
        <begin position="278"/>
        <end position="378"/>
    </location>
</feature>
<keyword evidence="2" id="KW-0812">Transmembrane</keyword>
<evidence type="ECO:0000256" key="2">
    <source>
        <dbReference type="SAM" id="Phobius"/>
    </source>
</evidence>
<evidence type="ECO:0000259" key="3">
    <source>
        <dbReference type="Pfam" id="PF01551"/>
    </source>
</evidence>
<dbReference type="PANTHER" id="PTHR21666:SF270">
    <property type="entry name" value="MUREIN HYDROLASE ACTIVATOR ENVC"/>
    <property type="match status" value="1"/>
</dbReference>
<evidence type="ECO:0000256" key="1">
    <source>
        <dbReference type="SAM" id="MobiDB-lite"/>
    </source>
</evidence>
<feature type="region of interest" description="Disordered" evidence="1">
    <location>
        <begin position="1"/>
        <end position="72"/>
    </location>
</feature>
<dbReference type="Pfam" id="PF01551">
    <property type="entry name" value="Peptidase_M23"/>
    <property type="match status" value="1"/>
</dbReference>
<dbReference type="SUPFAM" id="SSF51261">
    <property type="entry name" value="Duplicated hybrid motif"/>
    <property type="match status" value="1"/>
</dbReference>
<dbReference type="Gene3D" id="2.70.70.10">
    <property type="entry name" value="Glucose Permease (Domain IIA)"/>
    <property type="match status" value="1"/>
</dbReference>
<keyword evidence="2" id="KW-0472">Membrane</keyword>